<evidence type="ECO:0000256" key="9">
    <source>
        <dbReference type="PROSITE-ProRule" id="PRU10040"/>
    </source>
</evidence>
<keyword evidence="5" id="KW-0964">Secreted</keyword>
<dbReference type="SUPFAM" id="SSF51126">
    <property type="entry name" value="Pectin lyase-like"/>
    <property type="match status" value="1"/>
</dbReference>
<comment type="caution">
    <text evidence="13">The sequence shown here is derived from an EMBL/GenBank/DDBJ whole genome shotgun (WGS) entry which is preliminary data.</text>
</comment>
<dbReference type="PROSITE" id="PS00503">
    <property type="entry name" value="PECTINESTERASE_2"/>
    <property type="match status" value="1"/>
</dbReference>
<comment type="pathway">
    <text evidence="2 10">Glycan metabolism; pectin degradation; 2-dehydro-3-deoxy-D-gluconate from pectin: step 1/5.</text>
</comment>
<keyword evidence="8" id="KW-0961">Cell wall biogenesis/degradation</keyword>
<reference evidence="14" key="1">
    <citation type="journal article" date="2019" name="Gigascience">
        <title>De novo genome assembly of the endangered Acer yangbiense, a plant species with extremely small populations endemic to Yunnan Province, China.</title>
        <authorList>
            <person name="Yang J."/>
            <person name="Wariss H.M."/>
            <person name="Tao L."/>
            <person name="Zhang R."/>
            <person name="Yun Q."/>
            <person name="Hollingsworth P."/>
            <person name="Dao Z."/>
            <person name="Luo G."/>
            <person name="Guo H."/>
            <person name="Ma Y."/>
            <person name="Sun W."/>
        </authorList>
    </citation>
    <scope>NUCLEOTIDE SEQUENCE [LARGE SCALE GENOMIC DNA]</scope>
    <source>
        <strain evidence="14">cv. Malutang</strain>
    </source>
</reference>
<keyword evidence="6 10" id="KW-0378">Hydrolase</keyword>
<dbReference type="Proteomes" id="UP000323000">
    <property type="component" value="Chromosome 3"/>
</dbReference>
<dbReference type="PANTHER" id="PTHR31707">
    <property type="entry name" value="PECTINESTERASE"/>
    <property type="match status" value="1"/>
</dbReference>
<dbReference type="FunFam" id="2.160.20.10:FF:000029">
    <property type="entry name" value="Pectinesterase 4"/>
    <property type="match status" value="1"/>
</dbReference>
<dbReference type="InterPro" id="IPR033131">
    <property type="entry name" value="Pectinesterase_Asp_AS"/>
</dbReference>
<dbReference type="Gene3D" id="2.160.20.10">
    <property type="entry name" value="Single-stranded right-handed beta-helix, Pectin lyase-like"/>
    <property type="match status" value="1"/>
</dbReference>
<evidence type="ECO:0000313" key="14">
    <source>
        <dbReference type="Proteomes" id="UP000323000"/>
    </source>
</evidence>
<evidence type="ECO:0000259" key="12">
    <source>
        <dbReference type="Pfam" id="PF01095"/>
    </source>
</evidence>
<dbReference type="OrthoDB" id="2019149at2759"/>
<evidence type="ECO:0000256" key="5">
    <source>
        <dbReference type="ARBA" id="ARBA00022525"/>
    </source>
</evidence>
<sequence>MEWIMERTGGVGGGRISMDDARSRDGLARSVSQRSDRLPNVTVAVDGTGDYRSIVEAVGVIPNNSDTFFYIHIKAGFYYENVYIGPEKRNIVMSGDGIGKTNVVSSLSNSSGFGIGDSAALINFYLFFIFYFFIEINTDFFIAKHMSIINNAGSNAGQAVALSTNGNFIACYRCSIEGYQDTLYTRHGKNQFFSYCSIYGTVDFIFGDAAVVIQNSYIGVRLPSGGETVVTADGRTDGKSNTAIVIHNCSISPTPELQGNSNVKSYLGRPWKQFSRTVIMQSYIDAFIDPEGWLKFDSMSDLAALYYAEYGNSGKGSFTGGRVNWPGYHILSNPNEVKSFTVENFIRGRDWLPKLGIPFIPGLA</sequence>
<dbReference type="GO" id="GO:0045490">
    <property type="term" value="P:pectin catabolic process"/>
    <property type="evidence" value="ECO:0007669"/>
    <property type="project" value="UniProtKB-UniRule"/>
</dbReference>
<dbReference type="GO" id="GO:0042545">
    <property type="term" value="P:cell wall modification"/>
    <property type="evidence" value="ECO:0007669"/>
    <property type="project" value="UniProtKB-UniRule"/>
</dbReference>
<evidence type="ECO:0000256" key="1">
    <source>
        <dbReference type="ARBA" id="ARBA00004191"/>
    </source>
</evidence>
<accession>A0A5C7I964</accession>
<feature type="transmembrane region" description="Helical" evidence="11">
    <location>
        <begin position="113"/>
        <end position="134"/>
    </location>
</feature>
<dbReference type="InterPro" id="IPR011050">
    <property type="entry name" value="Pectin_lyase_fold/virulence"/>
</dbReference>
<dbReference type="AlphaFoldDB" id="A0A5C7I964"/>
<name>A0A5C7I964_9ROSI</name>
<keyword evidence="11" id="KW-1133">Transmembrane helix</keyword>
<gene>
    <name evidence="13" type="ORF">EZV62_006564</name>
</gene>
<keyword evidence="14" id="KW-1185">Reference proteome</keyword>
<dbReference type="InterPro" id="IPR000070">
    <property type="entry name" value="Pectinesterase_cat"/>
</dbReference>
<evidence type="ECO:0000256" key="10">
    <source>
        <dbReference type="RuleBase" id="RU000589"/>
    </source>
</evidence>
<protein>
    <recommendedName>
        <fullName evidence="3 10">Pectinesterase</fullName>
        <ecNumber evidence="3 10">3.1.1.11</ecNumber>
    </recommendedName>
</protein>
<organism evidence="13 14">
    <name type="scientific">Acer yangbiense</name>
    <dbReference type="NCBI Taxonomy" id="1000413"/>
    <lineage>
        <taxon>Eukaryota</taxon>
        <taxon>Viridiplantae</taxon>
        <taxon>Streptophyta</taxon>
        <taxon>Embryophyta</taxon>
        <taxon>Tracheophyta</taxon>
        <taxon>Spermatophyta</taxon>
        <taxon>Magnoliopsida</taxon>
        <taxon>eudicotyledons</taxon>
        <taxon>Gunneridae</taxon>
        <taxon>Pentapetalae</taxon>
        <taxon>rosids</taxon>
        <taxon>malvids</taxon>
        <taxon>Sapindales</taxon>
        <taxon>Sapindaceae</taxon>
        <taxon>Hippocastanoideae</taxon>
        <taxon>Acereae</taxon>
        <taxon>Acer</taxon>
    </lineage>
</organism>
<evidence type="ECO:0000313" key="13">
    <source>
        <dbReference type="EMBL" id="TXG65289.1"/>
    </source>
</evidence>
<keyword evidence="11" id="KW-0472">Membrane</keyword>
<evidence type="ECO:0000256" key="8">
    <source>
        <dbReference type="ARBA" id="ARBA00023316"/>
    </source>
</evidence>
<feature type="domain" description="Pectinesterase catalytic" evidence="12">
    <location>
        <begin position="40"/>
        <end position="348"/>
    </location>
</feature>
<proteinExistence type="predicted"/>
<comment type="subcellular location">
    <subcellularLocation>
        <location evidence="1">Secreted</location>
        <location evidence="1">Cell wall</location>
    </subcellularLocation>
</comment>
<evidence type="ECO:0000256" key="2">
    <source>
        <dbReference type="ARBA" id="ARBA00005184"/>
    </source>
</evidence>
<evidence type="ECO:0000256" key="7">
    <source>
        <dbReference type="ARBA" id="ARBA00023085"/>
    </source>
</evidence>
<comment type="catalytic activity">
    <reaction evidence="10">
        <text>[(1-&gt;4)-alpha-D-galacturonosyl methyl ester](n) + n H2O = [(1-&gt;4)-alpha-D-galacturonosyl](n) + n methanol + n H(+)</text>
        <dbReference type="Rhea" id="RHEA:22380"/>
        <dbReference type="Rhea" id="RHEA-COMP:14570"/>
        <dbReference type="Rhea" id="RHEA-COMP:14573"/>
        <dbReference type="ChEBI" id="CHEBI:15377"/>
        <dbReference type="ChEBI" id="CHEBI:15378"/>
        <dbReference type="ChEBI" id="CHEBI:17790"/>
        <dbReference type="ChEBI" id="CHEBI:140522"/>
        <dbReference type="ChEBI" id="CHEBI:140523"/>
        <dbReference type="EC" id="3.1.1.11"/>
    </reaction>
</comment>
<evidence type="ECO:0000256" key="4">
    <source>
        <dbReference type="ARBA" id="ARBA00022512"/>
    </source>
</evidence>
<dbReference type="UniPathway" id="UPA00545">
    <property type="reaction ID" value="UER00823"/>
</dbReference>
<evidence type="ECO:0000256" key="11">
    <source>
        <dbReference type="SAM" id="Phobius"/>
    </source>
</evidence>
<dbReference type="Pfam" id="PF01095">
    <property type="entry name" value="Pectinesterase"/>
    <property type="match status" value="1"/>
</dbReference>
<keyword evidence="11" id="KW-0812">Transmembrane</keyword>
<evidence type="ECO:0000256" key="6">
    <source>
        <dbReference type="ARBA" id="ARBA00022801"/>
    </source>
</evidence>
<feature type="active site" evidence="9">
    <location>
        <position position="203"/>
    </location>
</feature>
<dbReference type="EMBL" id="VAHF01000003">
    <property type="protein sequence ID" value="TXG65289.1"/>
    <property type="molecule type" value="Genomic_DNA"/>
</dbReference>
<keyword evidence="4" id="KW-0134">Cell wall</keyword>
<dbReference type="EC" id="3.1.1.11" evidence="3 10"/>
<dbReference type="GO" id="GO:0030599">
    <property type="term" value="F:pectinesterase activity"/>
    <property type="evidence" value="ECO:0007669"/>
    <property type="project" value="UniProtKB-UniRule"/>
</dbReference>
<dbReference type="InterPro" id="IPR012334">
    <property type="entry name" value="Pectin_lyas_fold"/>
</dbReference>
<evidence type="ECO:0000256" key="3">
    <source>
        <dbReference type="ARBA" id="ARBA00013229"/>
    </source>
</evidence>
<keyword evidence="7 10" id="KW-0063">Aspartyl esterase</keyword>